<dbReference type="RefSeq" id="WP_069979922.1">
    <property type="nucleotide sequence ID" value="NZ_CP017269.1"/>
</dbReference>
<comment type="similarity">
    <text evidence="12">Belongs to the radical SAM superfamily. MoaA family.</text>
</comment>
<feature type="binding site" evidence="12">
    <location>
        <position position="118"/>
    </location>
    <ligand>
        <name>S-adenosyl-L-methionine</name>
        <dbReference type="ChEBI" id="CHEBI:59789"/>
    </ligand>
</feature>
<dbReference type="SMART" id="SM00729">
    <property type="entry name" value="Elp3"/>
    <property type="match status" value="1"/>
</dbReference>
<feature type="binding site" evidence="12">
    <location>
        <begin position="255"/>
        <end position="257"/>
    </location>
    <ligand>
        <name>GTP</name>
        <dbReference type="ChEBI" id="CHEBI:37565"/>
    </ligand>
</feature>
<dbReference type="GO" id="GO:0061799">
    <property type="term" value="F:cyclic pyranopterin monophosphate synthase activity"/>
    <property type="evidence" value="ECO:0007669"/>
    <property type="project" value="TreeGrafter"/>
</dbReference>
<dbReference type="EMBL" id="CP017269">
    <property type="protein sequence ID" value="AOT71758.1"/>
    <property type="molecule type" value="Genomic_DNA"/>
</dbReference>
<dbReference type="Proteomes" id="UP000095743">
    <property type="component" value="Chromosome"/>
</dbReference>
<evidence type="ECO:0000256" key="9">
    <source>
        <dbReference type="ARBA" id="ARBA00023150"/>
    </source>
</evidence>
<feature type="binding site" evidence="12">
    <location>
        <position position="13"/>
    </location>
    <ligand>
        <name>GTP</name>
        <dbReference type="ChEBI" id="CHEBI:37565"/>
    </ligand>
</feature>
<keyword evidence="15" id="KW-1185">Reference proteome</keyword>
<evidence type="ECO:0000256" key="12">
    <source>
        <dbReference type="HAMAP-Rule" id="MF_01225"/>
    </source>
</evidence>
<dbReference type="UniPathway" id="UPA00344"/>
<dbReference type="SFLD" id="SFLDG01386">
    <property type="entry name" value="main_SPASM_domain-containing"/>
    <property type="match status" value="1"/>
</dbReference>
<dbReference type="NCBIfam" id="TIGR02666">
    <property type="entry name" value="moaA"/>
    <property type="match status" value="1"/>
</dbReference>
<keyword evidence="8 12" id="KW-0342">GTP-binding</keyword>
<comment type="subunit">
    <text evidence="12">Monomer and homodimer.</text>
</comment>
<dbReference type="InterPro" id="IPR013483">
    <property type="entry name" value="MoaA"/>
</dbReference>
<dbReference type="CDD" id="cd01335">
    <property type="entry name" value="Radical_SAM"/>
    <property type="match status" value="1"/>
</dbReference>
<keyword evidence="10 12" id="KW-0456">Lyase</keyword>
<dbReference type="SFLD" id="SFLDG01067">
    <property type="entry name" value="SPASM/twitch_domain_containing"/>
    <property type="match status" value="1"/>
</dbReference>
<dbReference type="KEGG" id="gfe:Gferi_20815"/>
<dbReference type="InterPro" id="IPR013785">
    <property type="entry name" value="Aldolase_TIM"/>
</dbReference>
<feature type="binding site" evidence="12">
    <location>
        <position position="253"/>
    </location>
    <ligand>
        <name>[4Fe-4S] cluster</name>
        <dbReference type="ChEBI" id="CHEBI:49883"/>
        <label>2</label>
        <note>4Fe-4S-substrate</note>
    </ligand>
</feature>
<feature type="binding site" evidence="12">
    <location>
        <position position="63"/>
    </location>
    <ligand>
        <name>GTP</name>
        <dbReference type="ChEBI" id="CHEBI:37565"/>
    </ligand>
</feature>
<dbReference type="GO" id="GO:0051539">
    <property type="term" value="F:4 iron, 4 sulfur cluster binding"/>
    <property type="evidence" value="ECO:0007669"/>
    <property type="project" value="UniProtKB-UniRule"/>
</dbReference>
<name>A0A1D8GLH9_9FIRM</name>
<keyword evidence="9 12" id="KW-0501">Molybdenum cofactor biosynthesis</keyword>
<evidence type="ECO:0000256" key="11">
    <source>
        <dbReference type="ARBA" id="ARBA00048697"/>
    </source>
</evidence>
<comment type="catalytic activity">
    <reaction evidence="11 12">
        <text>GTP + AH2 + S-adenosyl-L-methionine = (8S)-3',8-cyclo-7,8-dihydroguanosine 5'-triphosphate + 5'-deoxyadenosine + L-methionine + A + H(+)</text>
        <dbReference type="Rhea" id="RHEA:49576"/>
        <dbReference type="ChEBI" id="CHEBI:13193"/>
        <dbReference type="ChEBI" id="CHEBI:15378"/>
        <dbReference type="ChEBI" id="CHEBI:17319"/>
        <dbReference type="ChEBI" id="CHEBI:17499"/>
        <dbReference type="ChEBI" id="CHEBI:37565"/>
        <dbReference type="ChEBI" id="CHEBI:57844"/>
        <dbReference type="ChEBI" id="CHEBI:59789"/>
        <dbReference type="ChEBI" id="CHEBI:131766"/>
        <dbReference type="EC" id="4.1.99.22"/>
    </reaction>
</comment>
<feature type="domain" description="Radical SAM core" evidence="13">
    <location>
        <begin position="4"/>
        <end position="222"/>
    </location>
</feature>
<dbReference type="GO" id="GO:1904047">
    <property type="term" value="F:S-adenosyl-L-methionine binding"/>
    <property type="evidence" value="ECO:0007669"/>
    <property type="project" value="UniProtKB-UniRule"/>
</dbReference>
<organism evidence="14 15">
    <name type="scientific">Geosporobacter ferrireducens</name>
    <dbReference type="NCBI Taxonomy" id="1424294"/>
    <lineage>
        <taxon>Bacteria</taxon>
        <taxon>Bacillati</taxon>
        <taxon>Bacillota</taxon>
        <taxon>Clostridia</taxon>
        <taxon>Peptostreptococcales</taxon>
        <taxon>Thermotaleaceae</taxon>
        <taxon>Geosporobacter</taxon>
    </lineage>
</organism>
<dbReference type="Pfam" id="PF06463">
    <property type="entry name" value="Mob_synth_C"/>
    <property type="match status" value="1"/>
</dbReference>
<keyword evidence="7 12" id="KW-0411">Iron-sulfur</keyword>
<dbReference type="CDD" id="cd21117">
    <property type="entry name" value="Twitch_MoaA"/>
    <property type="match status" value="1"/>
</dbReference>
<evidence type="ECO:0000256" key="3">
    <source>
        <dbReference type="ARBA" id="ARBA00022691"/>
    </source>
</evidence>
<dbReference type="InterPro" id="IPR000385">
    <property type="entry name" value="MoaA_NifB_PqqE_Fe-S-bd_CS"/>
</dbReference>
<evidence type="ECO:0000313" key="14">
    <source>
        <dbReference type="EMBL" id="AOT71758.1"/>
    </source>
</evidence>
<dbReference type="InterPro" id="IPR006638">
    <property type="entry name" value="Elp3/MiaA/NifB-like_rSAM"/>
</dbReference>
<dbReference type="PANTHER" id="PTHR22960">
    <property type="entry name" value="MOLYBDOPTERIN COFACTOR SYNTHESIS PROTEIN A"/>
    <property type="match status" value="1"/>
</dbReference>
<dbReference type="GO" id="GO:0046872">
    <property type="term" value="F:metal ion binding"/>
    <property type="evidence" value="ECO:0007669"/>
    <property type="project" value="UniProtKB-KW"/>
</dbReference>
<keyword evidence="5 12" id="KW-0547">Nucleotide-binding</keyword>
<dbReference type="PROSITE" id="PS51918">
    <property type="entry name" value="RADICAL_SAM"/>
    <property type="match status" value="1"/>
</dbReference>
<feature type="binding site" evidence="12">
    <location>
        <position position="250"/>
    </location>
    <ligand>
        <name>[4Fe-4S] cluster</name>
        <dbReference type="ChEBI" id="CHEBI:49883"/>
        <label>2</label>
        <note>4Fe-4S-substrate</note>
    </ligand>
</feature>
<gene>
    <name evidence="12" type="primary">moaA</name>
    <name evidence="14" type="ORF">Gferi_20815</name>
</gene>
<comment type="function">
    <text evidence="12">Catalyzes the cyclization of GTP to (8S)-3',8-cyclo-7,8-dihydroguanosine 5'-triphosphate.</text>
</comment>
<reference evidence="14 15" key="1">
    <citation type="submission" date="2016-09" db="EMBL/GenBank/DDBJ databases">
        <title>Genomic analysis reveals versatility of anaerobic energy metabolism of Geosporobacter ferrireducens IRF9 of phylum Firmicutes.</title>
        <authorList>
            <person name="Kim S.-J."/>
        </authorList>
    </citation>
    <scope>NUCLEOTIDE SEQUENCE [LARGE SCALE GENOMIC DNA]</scope>
    <source>
        <strain evidence="14 15">IRF9</strain>
    </source>
</reference>
<feature type="binding site" evidence="12">
    <location>
        <position position="24"/>
    </location>
    <ligand>
        <name>[4Fe-4S] cluster</name>
        <dbReference type="ChEBI" id="CHEBI:49883"/>
        <label>1</label>
        <note>4Fe-4S-S-AdoMet</note>
    </ligand>
</feature>
<feature type="binding site" evidence="12">
    <location>
        <position position="20"/>
    </location>
    <ligand>
        <name>[4Fe-4S] cluster</name>
        <dbReference type="ChEBI" id="CHEBI:49883"/>
        <label>1</label>
        <note>4Fe-4S-S-AdoMet</note>
    </ligand>
</feature>
<dbReference type="InterPro" id="IPR058240">
    <property type="entry name" value="rSAM_sf"/>
</dbReference>
<evidence type="ECO:0000313" key="15">
    <source>
        <dbReference type="Proteomes" id="UP000095743"/>
    </source>
</evidence>
<evidence type="ECO:0000256" key="5">
    <source>
        <dbReference type="ARBA" id="ARBA00022741"/>
    </source>
</evidence>
<evidence type="ECO:0000256" key="7">
    <source>
        <dbReference type="ARBA" id="ARBA00023014"/>
    </source>
</evidence>
<evidence type="ECO:0000256" key="1">
    <source>
        <dbReference type="ARBA" id="ARBA00012167"/>
    </source>
</evidence>
<comment type="cofactor">
    <cofactor evidence="12">
        <name>[4Fe-4S] cluster</name>
        <dbReference type="ChEBI" id="CHEBI:49883"/>
    </cofactor>
    <text evidence="12">Binds 2 [4Fe-4S] clusters. Binds 1 [4Fe-4S] cluster coordinated with 3 cysteines and an exchangeable S-adenosyl-L-methionine and 1 [4Fe-4S] cluster coordinated with 3 cysteines and the GTP-derived substrate.</text>
</comment>
<dbReference type="HAMAP" id="MF_01225_B">
    <property type="entry name" value="MoaA_B"/>
    <property type="match status" value="1"/>
</dbReference>
<dbReference type="PANTHER" id="PTHR22960:SF0">
    <property type="entry name" value="MOLYBDENUM COFACTOR BIOSYNTHESIS PROTEIN 1"/>
    <property type="match status" value="1"/>
</dbReference>
<dbReference type="Pfam" id="PF04055">
    <property type="entry name" value="Radical_SAM"/>
    <property type="match status" value="1"/>
</dbReference>
<dbReference type="Gene3D" id="3.20.20.70">
    <property type="entry name" value="Aldolase class I"/>
    <property type="match status" value="1"/>
</dbReference>
<evidence type="ECO:0000256" key="2">
    <source>
        <dbReference type="ARBA" id="ARBA00022485"/>
    </source>
</evidence>
<evidence type="ECO:0000256" key="8">
    <source>
        <dbReference type="ARBA" id="ARBA00023134"/>
    </source>
</evidence>
<feature type="binding site" evidence="12">
    <location>
        <position position="26"/>
    </location>
    <ligand>
        <name>S-adenosyl-L-methionine</name>
        <dbReference type="ChEBI" id="CHEBI:59789"/>
    </ligand>
</feature>
<dbReference type="PROSITE" id="PS01305">
    <property type="entry name" value="MOAA_NIFB_PQQE"/>
    <property type="match status" value="1"/>
</dbReference>
<protein>
    <recommendedName>
        <fullName evidence="1 12">GTP 3',8-cyclase</fullName>
        <ecNumber evidence="1 12">4.1.99.22</ecNumber>
    </recommendedName>
    <alternativeName>
        <fullName evidence="12">Molybdenum cofactor biosynthesis protein A</fullName>
    </alternativeName>
</protein>
<dbReference type="SFLD" id="SFLDG01383">
    <property type="entry name" value="cyclic_pyranopterin_phosphate"/>
    <property type="match status" value="1"/>
</dbReference>
<dbReference type="InterPro" id="IPR010505">
    <property type="entry name" value="MoaA_twitch"/>
</dbReference>
<feature type="binding site" evidence="12">
    <location>
        <position position="155"/>
    </location>
    <ligand>
        <name>GTP</name>
        <dbReference type="ChEBI" id="CHEBI:37565"/>
    </ligand>
</feature>
<dbReference type="GO" id="GO:0006777">
    <property type="term" value="P:Mo-molybdopterin cofactor biosynthetic process"/>
    <property type="evidence" value="ECO:0007669"/>
    <property type="project" value="UniProtKB-UniRule"/>
</dbReference>
<dbReference type="GO" id="GO:0005525">
    <property type="term" value="F:GTP binding"/>
    <property type="evidence" value="ECO:0007669"/>
    <property type="project" value="UniProtKB-UniRule"/>
</dbReference>
<evidence type="ECO:0000259" key="13">
    <source>
        <dbReference type="PROSITE" id="PS51918"/>
    </source>
</evidence>
<keyword evidence="2 12" id="KW-0004">4Fe-4S</keyword>
<keyword evidence="3 12" id="KW-0949">S-adenosyl-L-methionine</keyword>
<dbReference type="InterPro" id="IPR040064">
    <property type="entry name" value="MoaA-like"/>
</dbReference>
<dbReference type="NCBIfam" id="NF001199">
    <property type="entry name" value="PRK00164.2-1"/>
    <property type="match status" value="1"/>
</dbReference>
<dbReference type="InterPro" id="IPR007197">
    <property type="entry name" value="rSAM"/>
</dbReference>
<feature type="binding site" evidence="12">
    <location>
        <position position="27"/>
    </location>
    <ligand>
        <name>[4Fe-4S] cluster</name>
        <dbReference type="ChEBI" id="CHEBI:49883"/>
        <label>1</label>
        <note>4Fe-4S-S-AdoMet</note>
    </ligand>
</feature>
<dbReference type="EC" id="4.1.99.22" evidence="1 12"/>
<evidence type="ECO:0000256" key="10">
    <source>
        <dbReference type="ARBA" id="ARBA00023239"/>
    </source>
</evidence>
<evidence type="ECO:0000256" key="4">
    <source>
        <dbReference type="ARBA" id="ARBA00022723"/>
    </source>
</evidence>
<dbReference type="STRING" id="1424294.Gferi_20815"/>
<keyword evidence="6 12" id="KW-0408">Iron</keyword>
<accession>A0A1D8GLH9</accession>
<dbReference type="InterPro" id="IPR050105">
    <property type="entry name" value="MoCo_biosynth_MoaA/MoaC"/>
</dbReference>
<evidence type="ECO:0000256" key="6">
    <source>
        <dbReference type="ARBA" id="ARBA00023004"/>
    </source>
</evidence>
<feature type="binding site" evidence="12">
    <location>
        <position position="67"/>
    </location>
    <ligand>
        <name>S-adenosyl-L-methionine</name>
        <dbReference type="ChEBI" id="CHEBI:59789"/>
    </ligand>
</feature>
<feature type="binding site" evidence="12">
    <location>
        <position position="189"/>
    </location>
    <ligand>
        <name>S-adenosyl-L-methionine</name>
        <dbReference type="ChEBI" id="CHEBI:59789"/>
    </ligand>
</feature>
<dbReference type="OrthoDB" id="9763993at2"/>
<dbReference type="SUPFAM" id="SSF102114">
    <property type="entry name" value="Radical SAM enzymes"/>
    <property type="match status" value="1"/>
</dbReference>
<dbReference type="AlphaFoldDB" id="A0A1D8GLH9"/>
<keyword evidence="4 12" id="KW-0479">Metal-binding</keyword>
<sequence length="321" mass="35944">MRDTLGRSINYLRISVTDLCNMRCRYCMPEEGISKKEQNEILSLEEIFQVVKAASELGVNKVRITGGEPLVRKDLLKLVEDIASLGTIKDLALTTNGTLLKKYARGLKEAGLNRVNISLDTLNEAKYKEITRGGQLTSVIEGLEEAKKVGLLPLKINVVLIGGFNDGEIRDFVQLTMNEPIDVRFIELMPIGQAAGWAKTNFISNYTVKEQIIELISIYTGDRSSPAKYYKLPNGKGKVGLINPISSHFCKYCNRMRLTADGRLKPCLHSNQEVDVKLALRSGLRDLKDIMEQAILAKPAQHRLNDQDNEPIHRDMFRIGG</sequence>
<feature type="binding site" evidence="12">
    <location>
        <position position="267"/>
    </location>
    <ligand>
        <name>[4Fe-4S] cluster</name>
        <dbReference type="ChEBI" id="CHEBI:49883"/>
        <label>2</label>
        <note>4Fe-4S-substrate</note>
    </ligand>
</feature>
<comment type="pathway">
    <text evidence="12">Cofactor biosynthesis; molybdopterin biosynthesis.</text>
</comment>
<dbReference type="SFLD" id="SFLDS00029">
    <property type="entry name" value="Radical_SAM"/>
    <property type="match status" value="1"/>
</dbReference>
<proteinExistence type="inferred from homology"/>
<feature type="binding site" evidence="12">
    <location>
        <position position="94"/>
    </location>
    <ligand>
        <name>GTP</name>
        <dbReference type="ChEBI" id="CHEBI:37565"/>
    </ligand>
</feature>
<dbReference type="GO" id="GO:0061798">
    <property type="term" value="F:GTP 3',8'-cyclase activity"/>
    <property type="evidence" value="ECO:0007669"/>
    <property type="project" value="UniProtKB-UniRule"/>
</dbReference>